<keyword evidence="2" id="KW-0812">Transmembrane</keyword>
<evidence type="ECO:0008006" key="5">
    <source>
        <dbReference type="Google" id="ProtNLM"/>
    </source>
</evidence>
<protein>
    <recommendedName>
        <fullName evidence="5">ER membrane protein complex subunit 10</fullName>
    </recommendedName>
</protein>
<keyword evidence="3" id="KW-0732">Signal</keyword>
<proteinExistence type="predicted"/>
<feature type="signal peptide" evidence="3">
    <location>
        <begin position="1"/>
        <end position="31"/>
    </location>
</feature>
<name>G0UIS7_TRYCI</name>
<reference evidence="4" key="1">
    <citation type="journal article" date="2012" name="Proc. Natl. Acad. Sci. U.S.A.">
        <title>Antigenic diversity is generated by distinct evolutionary mechanisms in African trypanosome species.</title>
        <authorList>
            <person name="Jackson A.P."/>
            <person name="Berry A."/>
            <person name="Aslett M."/>
            <person name="Allison H.C."/>
            <person name="Burton P."/>
            <person name="Vavrova-Anderson J."/>
            <person name="Brown R."/>
            <person name="Browne H."/>
            <person name="Corton N."/>
            <person name="Hauser H."/>
            <person name="Gamble J."/>
            <person name="Gilderthorp R."/>
            <person name="Marcello L."/>
            <person name="McQuillan J."/>
            <person name="Otto T.D."/>
            <person name="Quail M.A."/>
            <person name="Sanders M.J."/>
            <person name="van Tonder A."/>
            <person name="Ginger M.L."/>
            <person name="Field M.C."/>
            <person name="Barry J.D."/>
            <person name="Hertz-Fowler C."/>
            <person name="Berriman M."/>
        </authorList>
    </citation>
    <scope>NUCLEOTIDE SEQUENCE</scope>
    <source>
        <strain evidence="4">IL3000</strain>
    </source>
</reference>
<feature type="chain" id="PRO_5003410020" description="ER membrane protein complex subunit 10" evidence="3">
    <location>
        <begin position="32"/>
        <end position="275"/>
    </location>
</feature>
<organism evidence="4">
    <name type="scientific">Trypanosoma congolense (strain IL3000)</name>
    <dbReference type="NCBI Taxonomy" id="1068625"/>
    <lineage>
        <taxon>Eukaryota</taxon>
        <taxon>Discoba</taxon>
        <taxon>Euglenozoa</taxon>
        <taxon>Kinetoplastea</taxon>
        <taxon>Metakinetoplastina</taxon>
        <taxon>Trypanosomatida</taxon>
        <taxon>Trypanosomatidae</taxon>
        <taxon>Trypanosoma</taxon>
        <taxon>Nannomonas</taxon>
    </lineage>
</organism>
<evidence type="ECO:0000256" key="2">
    <source>
        <dbReference type="SAM" id="Phobius"/>
    </source>
</evidence>
<feature type="transmembrane region" description="Helical" evidence="2">
    <location>
        <begin position="254"/>
        <end position="273"/>
    </location>
</feature>
<evidence type="ECO:0000313" key="4">
    <source>
        <dbReference type="EMBL" id="CCC89277.1"/>
    </source>
</evidence>
<accession>G0UIS7</accession>
<sequence>MYHTPHVERVTRLQLIVLFVVLCFSAEGVCAASESYTLHRKVDGDADWRTIGTFTVSRHSPDSPAKLRYQPPRDEMELSAEEKKAMATAKFVYYRAVRHGDDTSAGAVSIALSPCSLVRGFEAVGHRTMLLHETLVAAIGHNVTIIGLQAVSNTNMFHARMVDGDECDLSVLFLFPEVKMRVRVGLLAPSSPLTVPNYTELDIYMGRVAKEKRAKKGGKKAGDRKEATGAESPLTAKEELQEEEEDERTFLQKYWVYIVVPFVISVIQSLVAARE</sequence>
<dbReference type="VEuPathDB" id="TriTrypDB:TcIL3000_1_350"/>
<keyword evidence="2" id="KW-0472">Membrane</keyword>
<gene>
    <name evidence="4" type="ORF">TCIL3000_1_350</name>
</gene>
<feature type="region of interest" description="Disordered" evidence="1">
    <location>
        <begin position="214"/>
        <end position="242"/>
    </location>
</feature>
<dbReference type="Pfam" id="PF21203">
    <property type="entry name" value="ECM10"/>
    <property type="match status" value="1"/>
</dbReference>
<dbReference type="AlphaFoldDB" id="G0UIS7"/>
<dbReference type="EMBL" id="HE575314">
    <property type="protein sequence ID" value="CCC89277.1"/>
    <property type="molecule type" value="Genomic_DNA"/>
</dbReference>
<evidence type="ECO:0000256" key="1">
    <source>
        <dbReference type="SAM" id="MobiDB-lite"/>
    </source>
</evidence>
<keyword evidence="2" id="KW-1133">Transmembrane helix</keyword>
<evidence type="ECO:0000256" key="3">
    <source>
        <dbReference type="SAM" id="SignalP"/>
    </source>
</evidence>